<keyword evidence="1" id="KW-0812">Transmembrane</keyword>
<keyword evidence="3" id="KW-1185">Reference proteome</keyword>
<evidence type="ECO:0000256" key="1">
    <source>
        <dbReference type="SAM" id="Phobius"/>
    </source>
</evidence>
<dbReference type="AlphaFoldDB" id="F6B302"/>
<protein>
    <submittedName>
        <fullName evidence="2">Uncharacterized protein</fullName>
    </submittedName>
</protein>
<evidence type="ECO:0000313" key="3">
    <source>
        <dbReference type="Proteomes" id="UP000009226"/>
    </source>
</evidence>
<dbReference type="STRING" id="868595.Desca_1035"/>
<feature type="transmembrane region" description="Helical" evidence="1">
    <location>
        <begin position="312"/>
        <end position="330"/>
    </location>
</feature>
<keyword evidence="1" id="KW-1133">Transmembrane helix</keyword>
<reference evidence="2 3" key="1">
    <citation type="submission" date="2011-05" db="EMBL/GenBank/DDBJ databases">
        <title>Complete sequence of Desulfotomaculum carboxydivorans CO-1-SRB.</title>
        <authorList>
            <consortium name="US DOE Joint Genome Institute"/>
            <person name="Lucas S."/>
            <person name="Han J."/>
            <person name="Lapidus A."/>
            <person name="Cheng J.-F."/>
            <person name="Goodwin L."/>
            <person name="Pitluck S."/>
            <person name="Peters L."/>
            <person name="Mikhailova N."/>
            <person name="Lu M."/>
            <person name="Han C."/>
            <person name="Tapia R."/>
            <person name="Land M."/>
            <person name="Hauser L."/>
            <person name="Kyrpides N."/>
            <person name="Ivanova N."/>
            <person name="Pagani I."/>
            <person name="Stams A."/>
            <person name="Plugge C."/>
            <person name="Muyzer G."/>
            <person name="Kuever J."/>
            <person name="Parshina S."/>
            <person name="Ivanova A."/>
            <person name="Nazina T."/>
            <person name="Woyke T."/>
        </authorList>
    </citation>
    <scope>NUCLEOTIDE SEQUENCE [LARGE SCALE GENOMIC DNA]</scope>
    <source>
        <strain evidence="3">DSM 14880 / VKM B-2319 / CO-1-SRB</strain>
    </source>
</reference>
<keyword evidence="1" id="KW-0472">Membrane</keyword>
<dbReference type="Proteomes" id="UP000009226">
    <property type="component" value="Chromosome"/>
</dbReference>
<accession>F6B302</accession>
<evidence type="ECO:0000313" key="2">
    <source>
        <dbReference type="EMBL" id="AEF93906.1"/>
    </source>
</evidence>
<dbReference type="EMBL" id="CP002736">
    <property type="protein sequence ID" value="AEF93906.1"/>
    <property type="molecule type" value="Genomic_DNA"/>
</dbReference>
<dbReference type="HOGENOM" id="CLU_836077_0_0_9"/>
<proteinExistence type="predicted"/>
<gene>
    <name evidence="2" type="ordered locus">Desca_1035</name>
</gene>
<name>F6B302_DESCC</name>
<dbReference type="KEGG" id="dca:Desca_1035"/>
<organism evidence="2 3">
    <name type="scientific">Desulfotomaculum nigrificans (strain DSM 14880 / VKM B-2319 / CO-1-SRB)</name>
    <name type="common">Desulfotomaculum carboxydivorans</name>
    <dbReference type="NCBI Taxonomy" id="868595"/>
    <lineage>
        <taxon>Bacteria</taxon>
        <taxon>Bacillati</taxon>
        <taxon>Bacillota</taxon>
        <taxon>Clostridia</taxon>
        <taxon>Eubacteriales</taxon>
        <taxon>Desulfotomaculaceae</taxon>
        <taxon>Desulfotomaculum</taxon>
    </lineage>
</organism>
<sequence length="332" mass="36453">MAKKRRKNGKYKTKSLAGNNHKSIIVSRITSDILTVPDFTSMLKRKVKVQGQAFVDASCIHDQVSLAYAVRIGTEKPKQGSCCAATYQPTRIRRRRFSGQPFVPSSCLTDSLTPVALFTGKKKATVTPNPMYYGPPSTKRRIAHENKQGKFVPSSCVTDTVAKPYVAVNKANPRPMTNVYPHCSWPVPDIIGGPTLTKKAKAVSVAFVPESCITFVVSVPYQGVKQQVPVKYSYIDLPNSPDILGPFPRKTKRKANNVIPFVPKSCTTEEKSQPKQDLSKIELNVREEQAAAAALARTAQETPAKVKSGTNWLPLVALIVVLLVVIGYITQK</sequence>